<dbReference type="PANTHER" id="PTHR43173:SF3">
    <property type="entry name" value="ABC1 FAMILY PROTEIN"/>
    <property type="match status" value="1"/>
</dbReference>
<dbReference type="InterPro" id="IPR051130">
    <property type="entry name" value="Mito_struct-func_regulator"/>
</dbReference>
<feature type="domain" description="Beta-lactamase-related" evidence="2">
    <location>
        <begin position="694"/>
        <end position="885"/>
    </location>
</feature>
<feature type="compositionally biased region" description="Acidic residues" evidence="1">
    <location>
        <begin position="969"/>
        <end position="982"/>
    </location>
</feature>
<dbReference type="InterPro" id="IPR011009">
    <property type="entry name" value="Kinase-like_dom_sf"/>
</dbReference>
<sequence length="1208" mass="126043">MYPESLPARRVLVFYAAASLLLGLRWTRAEAAGMGEESDAAAALWDARQRGYARYLYKTIARVRGFFVKAGQYMSSRADVLPKAFVSELQRVQDEMPSTPFALVKQAVEADLARWGWERGTPLSAVFESFDEAPIASASIAQVHRAVLRAPPPASRPPTASGGHAGPDRVEVAVKVQHPGIEARMLQDASSLRAIVAVVAFFEPTYDFRPVLDEWCAESVKELRFDREGRITRRVRRALQRAGVDVEVPDVFDLRAWRQSHSPPAPGGVGVATQFDAYDGGDADGDWVQPPSHSGLSGRAPADTLVMRFVRGFKLGDEEAMRAHGADAAGQRDALMRSVVEAFGVQQLLAGCFTGDPHPGNVLLEPVEGRDGEKRLRPVLLDFGLAKTLPSPMRVAFSRLVAAASDGDASHLLDAFEQIGVRLGRDNTSADMRLVGFLLRDVRPPDAARKEVMQHRERVRAERRQAAAQPRPPASAFPGVLLFFLRATEILHGVGSRLGSTLPYLQVMGGFARLALRAATAQVDLPALLGVDGGPGESTTPSAMRKAVLAIAGARSADAGDPARLPSEAQEVVPTLAHLARLLAPPALGRPGAAASGVAADPAGGDGGGGSDVGGGKGSPGRQQQVRPGTVGLGQSAAPALLSSLTWPAAQVEGGVAAGGAASPPSPRSMPMPLCLDRETPFRGRLDARLHSLLGELFQSGDVVGAQVAVFRRGRLVADVAGGEIGPHDARPVRPDSLFNVFSATKGLMAAVLHRRMDAVHASSIAAQGPAREPAPSAEYDAAISTWWPEWGAAPEGGEADPQTLRRLAWKRATTLRHLLTHQAGLAHAMPPGGASAEGMASLDTMERFIGSADALPLHPPGAFSSYHYLNFGFAVGGVLRRLPGPGRTAAHVGDTSPSAAVAELAAAVEASRREEGLEALPVSDELFVGLPSALEHGGPRLATLSLAAAGGAGADLSAMASAMADSPDGGEGEEPFGDDDEVGGRAGASHVAATPPASFFERAMARDRNAMLAAIRSIKGREYLLDPRVFNRDAMRRGQVPAANGHASARALGAVYAELLQSLEATSGDVASAAASRGRPSGRGAPGPLVSPARVKVAVTPQPTPPGQPDGPTAGALFAASPSGEEAGSSRPASRWGLGFQLWPTGRQGGHWAFGHAGIGGSIGLADPESGVAVAITVNRLSFSLGPTKAFLRLVAEETGLSASILA</sequence>
<feature type="region of interest" description="Disordered" evidence="1">
    <location>
        <begin position="1101"/>
        <end position="1134"/>
    </location>
</feature>
<feature type="compositionally biased region" description="Low complexity" evidence="1">
    <location>
        <begin position="591"/>
        <end position="603"/>
    </location>
</feature>
<organism evidence="4 6">
    <name type="scientific">Cafeteria roenbergensis</name>
    <name type="common">Marine flagellate</name>
    <dbReference type="NCBI Taxonomy" id="33653"/>
    <lineage>
        <taxon>Eukaryota</taxon>
        <taxon>Sar</taxon>
        <taxon>Stramenopiles</taxon>
        <taxon>Bigyra</taxon>
        <taxon>Opalozoa</taxon>
        <taxon>Bicosoecida</taxon>
        <taxon>Cafeteriaceae</taxon>
        <taxon>Cafeteria</taxon>
    </lineage>
</organism>
<dbReference type="EMBL" id="VLTL01000274">
    <property type="protein sequence ID" value="KAA0147902.1"/>
    <property type="molecule type" value="Genomic_DNA"/>
</dbReference>
<feature type="region of interest" description="Disordered" evidence="1">
    <location>
        <begin position="1072"/>
        <end position="1091"/>
    </location>
</feature>
<dbReference type="InterPro" id="IPR004147">
    <property type="entry name" value="ABC1_dom"/>
</dbReference>
<dbReference type="Pfam" id="PF00144">
    <property type="entry name" value="Beta-lactamase"/>
    <property type="match status" value="2"/>
</dbReference>
<dbReference type="Gene3D" id="3.40.710.10">
    <property type="entry name" value="DD-peptidase/beta-lactamase superfamily"/>
    <property type="match status" value="2"/>
</dbReference>
<evidence type="ECO:0008006" key="8">
    <source>
        <dbReference type="Google" id="ProtNLM"/>
    </source>
</evidence>
<name>A0A5A8C4B1_CAFRO</name>
<dbReference type="Proteomes" id="UP000324907">
    <property type="component" value="Unassembled WGS sequence"/>
</dbReference>
<feature type="domain" description="Beta-lactamase-related" evidence="2">
    <location>
        <begin position="1023"/>
        <end position="1184"/>
    </location>
</feature>
<proteinExistence type="predicted"/>
<feature type="region of interest" description="Disordered" evidence="1">
    <location>
        <begin position="960"/>
        <end position="991"/>
    </location>
</feature>
<dbReference type="EMBL" id="VLTM01000039">
    <property type="protein sequence ID" value="KAA0160936.1"/>
    <property type="molecule type" value="Genomic_DNA"/>
</dbReference>
<evidence type="ECO:0000313" key="7">
    <source>
        <dbReference type="Proteomes" id="UP000325113"/>
    </source>
</evidence>
<dbReference type="Pfam" id="PF03109">
    <property type="entry name" value="ABC1"/>
    <property type="match status" value="3"/>
</dbReference>
<accession>A0A5A8C4B1</accession>
<evidence type="ECO:0000313" key="4">
    <source>
        <dbReference type="EMBL" id="KAA0147902.1"/>
    </source>
</evidence>
<reference evidence="6 7" key="1">
    <citation type="submission" date="2019-07" db="EMBL/GenBank/DDBJ databases">
        <title>Genomes of Cafeteria roenbergensis.</title>
        <authorList>
            <person name="Fischer M.G."/>
            <person name="Hackl T."/>
            <person name="Roman M."/>
        </authorList>
    </citation>
    <scope>NUCLEOTIDE SEQUENCE [LARGE SCALE GENOMIC DNA]</scope>
    <source>
        <strain evidence="5 7">Cflag</strain>
        <strain evidence="4 6">RCC970-E3</strain>
    </source>
</reference>
<protein>
    <recommendedName>
        <fullName evidence="8">ABC1 atypical kinase-like domain-containing protein</fullName>
    </recommendedName>
</protein>
<feature type="compositionally biased region" description="Low complexity" evidence="1">
    <location>
        <begin position="1072"/>
        <end position="1089"/>
    </location>
</feature>
<comment type="caution">
    <text evidence="4">The sequence shown here is derived from an EMBL/GenBank/DDBJ whole genome shotgun (WGS) entry which is preliminary data.</text>
</comment>
<dbReference type="SUPFAM" id="SSF56112">
    <property type="entry name" value="Protein kinase-like (PK-like)"/>
    <property type="match status" value="1"/>
</dbReference>
<feature type="compositionally biased region" description="Gly residues" evidence="1">
    <location>
        <begin position="604"/>
        <end position="619"/>
    </location>
</feature>
<dbReference type="InterPro" id="IPR001466">
    <property type="entry name" value="Beta-lactam-related"/>
</dbReference>
<evidence type="ECO:0000259" key="3">
    <source>
        <dbReference type="Pfam" id="PF03109"/>
    </source>
</evidence>
<dbReference type="CDD" id="cd05121">
    <property type="entry name" value="ABC1_ADCK3-like"/>
    <property type="match status" value="1"/>
</dbReference>
<dbReference type="AlphaFoldDB" id="A0A5A8C4B1"/>
<evidence type="ECO:0000256" key="1">
    <source>
        <dbReference type="SAM" id="MobiDB-lite"/>
    </source>
</evidence>
<feature type="compositionally biased region" description="Low complexity" evidence="1">
    <location>
        <begin position="1111"/>
        <end position="1131"/>
    </location>
</feature>
<feature type="region of interest" description="Disordered" evidence="1">
    <location>
        <begin position="591"/>
        <end position="634"/>
    </location>
</feature>
<evidence type="ECO:0000313" key="5">
    <source>
        <dbReference type="EMBL" id="KAA0160936.1"/>
    </source>
</evidence>
<dbReference type="SUPFAM" id="SSF56601">
    <property type="entry name" value="beta-lactamase/transpeptidase-like"/>
    <property type="match status" value="1"/>
</dbReference>
<evidence type="ECO:0000313" key="6">
    <source>
        <dbReference type="Proteomes" id="UP000324907"/>
    </source>
</evidence>
<feature type="domain" description="ABC1 atypical kinase-like" evidence="3">
    <location>
        <begin position="91"/>
        <end position="149"/>
    </location>
</feature>
<feature type="domain" description="ABC1 atypical kinase-like" evidence="3">
    <location>
        <begin position="168"/>
        <end position="253"/>
    </location>
</feature>
<dbReference type="PANTHER" id="PTHR43173">
    <property type="entry name" value="ABC1 FAMILY PROTEIN"/>
    <property type="match status" value="1"/>
</dbReference>
<dbReference type="Proteomes" id="UP000325113">
    <property type="component" value="Unassembled WGS sequence"/>
</dbReference>
<gene>
    <name evidence="4" type="ORF">FNF28_07510</name>
    <name evidence="5" type="ORF">FNF31_04008</name>
</gene>
<feature type="domain" description="ABC1 atypical kinase-like" evidence="3">
    <location>
        <begin position="304"/>
        <end position="412"/>
    </location>
</feature>
<dbReference type="InterPro" id="IPR012338">
    <property type="entry name" value="Beta-lactam/transpept-like"/>
</dbReference>
<evidence type="ECO:0000259" key="2">
    <source>
        <dbReference type="Pfam" id="PF00144"/>
    </source>
</evidence>